<dbReference type="PROSITE" id="PS50928">
    <property type="entry name" value="ABC_TM1"/>
    <property type="match status" value="1"/>
</dbReference>
<sequence length="667" mass="72359">MMLRLAALLALLLAGLAPAGAQENEPLVFSVVSTERSDVVARLWEPFVADMEDGTGYEIELISASDYAGVIEAMRFGQADFGWFSNLSGLQAVTLADAEVFAKTVHASGEQGYRSVILVPADSEIRTLEDLLVCDRSLSFGLGDPNSTSGTLVPMAYVFAPRGIDPQTCFSEVTNANHEQNALAVAGGFLDAAANNTVNLARLAETRPQVLDDFRVLWTSPLIPTEPLVWRKDLPEPAKNAILSFLLTYGHRGDAEQRTEEQAILQSLQLSGFLPATNEHLLPTRRFQLVRDLAEAQADPGLDAASRAQRLAGIEADLADLAEEERRVAVREFAAALDRARARMETDPGAAQEEIEALIADFLQSQPVAPQIRQREIAGDRESWRRAFVGLACGLVLFAVLFVRSAPSRYGPGRPLTDRLIDAGVWSGLFGLLVWSFWPAQMFKLPLLAENADRMGEYLAGFARLDLTDWELYAEQTLVTVQIALWGTVVAVLLAVPFGLLAARNIAPVWIVQPVRRVMDLFRAINELVIAAVFVAAVGLGPFAGVMALAVHTTGVLAKLFSEAVESIDEGPVEGVRATGAAPVNVVVWGVIPQVLPLWASYALYRFESNTRSATILGLIGAGGIGQLLIENIRAFEYAKTATILLIIIVAVVLVDMVSQLLRRRLV</sequence>
<feature type="signal peptide" evidence="10">
    <location>
        <begin position="1"/>
        <end position="21"/>
    </location>
</feature>
<dbReference type="InterPro" id="IPR005769">
    <property type="entry name" value="PhnE/PtxC"/>
</dbReference>
<proteinExistence type="inferred from homology"/>
<comment type="similarity">
    <text evidence="2">Belongs to the phosphate/phosphite/phosphonate binding protein family.</text>
</comment>
<dbReference type="PANTHER" id="PTHR30043">
    <property type="entry name" value="PHOSPHONATES TRANSPORT SYSTEM PERMEASE PROTEIN"/>
    <property type="match status" value="1"/>
</dbReference>
<evidence type="ECO:0000256" key="3">
    <source>
        <dbReference type="ARBA" id="ARBA00022448"/>
    </source>
</evidence>
<keyword evidence="3 9" id="KW-0813">Transport</keyword>
<dbReference type="Gene3D" id="1.20.58.90">
    <property type="match status" value="1"/>
</dbReference>
<feature type="domain" description="ABC transmembrane type-1" evidence="11">
    <location>
        <begin position="477"/>
        <end position="659"/>
    </location>
</feature>
<evidence type="ECO:0000256" key="1">
    <source>
        <dbReference type="ARBA" id="ARBA00004651"/>
    </source>
</evidence>
<dbReference type="GO" id="GO:0015416">
    <property type="term" value="F:ABC-type phosphonate transporter activity"/>
    <property type="evidence" value="ECO:0007669"/>
    <property type="project" value="InterPro"/>
</dbReference>
<keyword evidence="7 9" id="KW-1133">Transmembrane helix</keyword>
<dbReference type="Gene3D" id="3.40.190.10">
    <property type="entry name" value="Periplasmic binding protein-like II"/>
    <property type="match status" value="2"/>
</dbReference>
<evidence type="ECO:0000256" key="4">
    <source>
        <dbReference type="ARBA" id="ARBA00022475"/>
    </source>
</evidence>
<evidence type="ECO:0000256" key="10">
    <source>
        <dbReference type="SAM" id="SignalP"/>
    </source>
</evidence>
<comment type="similarity">
    <text evidence="9">Belongs to the binding-protein-dependent transport system permease family.</text>
</comment>
<dbReference type="SUPFAM" id="SSF161098">
    <property type="entry name" value="MetI-like"/>
    <property type="match status" value="1"/>
</dbReference>
<dbReference type="InterPro" id="IPR005770">
    <property type="entry name" value="PhnD"/>
</dbReference>
<dbReference type="PANTHER" id="PTHR30043:SF1">
    <property type="entry name" value="ABC TRANSPORT SYSTEM PERMEASE PROTEIN P69"/>
    <property type="match status" value="1"/>
</dbReference>
<feature type="transmembrane region" description="Helical" evidence="9">
    <location>
        <begin position="387"/>
        <end position="407"/>
    </location>
</feature>
<dbReference type="AlphaFoldDB" id="A0A4S2H4H1"/>
<evidence type="ECO:0000313" key="13">
    <source>
        <dbReference type="Proteomes" id="UP000308054"/>
    </source>
</evidence>
<evidence type="ECO:0000313" key="12">
    <source>
        <dbReference type="EMBL" id="TGY90550.1"/>
    </source>
</evidence>
<dbReference type="EMBL" id="SRXW01000001">
    <property type="protein sequence ID" value="TGY90550.1"/>
    <property type="molecule type" value="Genomic_DNA"/>
</dbReference>
<dbReference type="NCBIfam" id="TIGR01097">
    <property type="entry name" value="PhnE"/>
    <property type="match status" value="1"/>
</dbReference>
<evidence type="ECO:0000256" key="5">
    <source>
        <dbReference type="ARBA" id="ARBA00022692"/>
    </source>
</evidence>
<dbReference type="SUPFAM" id="SSF53850">
    <property type="entry name" value="Periplasmic binding protein-like II"/>
    <property type="match status" value="1"/>
</dbReference>
<evidence type="ECO:0000256" key="6">
    <source>
        <dbReference type="ARBA" id="ARBA00022729"/>
    </source>
</evidence>
<dbReference type="NCBIfam" id="TIGR01098">
    <property type="entry name" value="3A0109s03R"/>
    <property type="match status" value="1"/>
</dbReference>
<evidence type="ECO:0000256" key="7">
    <source>
        <dbReference type="ARBA" id="ARBA00022989"/>
    </source>
</evidence>
<keyword evidence="13" id="KW-1185">Reference proteome</keyword>
<evidence type="ECO:0000259" key="11">
    <source>
        <dbReference type="PROSITE" id="PS50928"/>
    </source>
</evidence>
<comment type="caution">
    <text evidence="12">The sequence shown here is derived from an EMBL/GenBank/DDBJ whole genome shotgun (WGS) entry which is preliminary data.</text>
</comment>
<reference evidence="12 13" key="1">
    <citation type="journal article" date="2017" name="Int. J. Syst. Evol. Microbiol.">
        <title>Marinicauda algicola sp. nov., isolated from a marine red alga Rhodosorus marinus.</title>
        <authorList>
            <person name="Jeong S.E."/>
            <person name="Jeon S.H."/>
            <person name="Chun B.H."/>
            <person name="Kim D.W."/>
            <person name="Jeon C.O."/>
        </authorList>
    </citation>
    <scope>NUCLEOTIDE SEQUENCE [LARGE SCALE GENOMIC DNA]</scope>
    <source>
        <strain evidence="12 13">JCM 31718</strain>
    </source>
</reference>
<accession>A0A4S2H4H1</accession>
<protein>
    <submittedName>
        <fullName evidence="12">Phosphonate ABC transporter, permease protein PhnE</fullName>
    </submittedName>
</protein>
<feature type="transmembrane region" description="Helical" evidence="9">
    <location>
        <begin position="586"/>
        <end position="605"/>
    </location>
</feature>
<feature type="transmembrane region" description="Helical" evidence="9">
    <location>
        <begin position="528"/>
        <end position="551"/>
    </location>
</feature>
<dbReference type="GO" id="GO:0043190">
    <property type="term" value="C:ATP-binding cassette (ABC) transporter complex"/>
    <property type="evidence" value="ECO:0007669"/>
    <property type="project" value="InterPro"/>
</dbReference>
<feature type="transmembrane region" description="Helical" evidence="9">
    <location>
        <begin position="642"/>
        <end position="662"/>
    </location>
</feature>
<evidence type="ECO:0000256" key="2">
    <source>
        <dbReference type="ARBA" id="ARBA00007162"/>
    </source>
</evidence>
<name>A0A4S2H4H1_9PROT</name>
<dbReference type="OrthoDB" id="9802896at2"/>
<feature type="transmembrane region" description="Helical" evidence="9">
    <location>
        <begin position="419"/>
        <end position="438"/>
    </location>
</feature>
<dbReference type="Pfam" id="PF00528">
    <property type="entry name" value="BPD_transp_1"/>
    <property type="match status" value="1"/>
</dbReference>
<feature type="chain" id="PRO_5020485559" evidence="10">
    <location>
        <begin position="22"/>
        <end position="667"/>
    </location>
</feature>
<gene>
    <name evidence="12" type="primary">phnE</name>
    <name evidence="12" type="ORF">E5163_05360</name>
</gene>
<evidence type="ECO:0000256" key="9">
    <source>
        <dbReference type="RuleBase" id="RU363032"/>
    </source>
</evidence>
<organism evidence="12 13">
    <name type="scientific">Marinicauda algicola</name>
    <dbReference type="NCBI Taxonomy" id="2029849"/>
    <lineage>
        <taxon>Bacteria</taxon>
        <taxon>Pseudomonadati</taxon>
        <taxon>Pseudomonadota</taxon>
        <taxon>Alphaproteobacteria</taxon>
        <taxon>Maricaulales</taxon>
        <taxon>Maricaulaceae</taxon>
        <taxon>Marinicauda</taxon>
    </lineage>
</organism>
<feature type="transmembrane region" description="Helical" evidence="9">
    <location>
        <begin position="612"/>
        <end position="630"/>
    </location>
</feature>
<keyword evidence="4" id="KW-1003">Cell membrane</keyword>
<dbReference type="Pfam" id="PF12974">
    <property type="entry name" value="Phosphonate-bd"/>
    <property type="match status" value="1"/>
</dbReference>
<dbReference type="InterPro" id="IPR000515">
    <property type="entry name" value="MetI-like"/>
</dbReference>
<evidence type="ECO:0000256" key="8">
    <source>
        <dbReference type="ARBA" id="ARBA00023136"/>
    </source>
</evidence>
<keyword evidence="8 9" id="KW-0472">Membrane</keyword>
<dbReference type="Gene3D" id="1.10.3720.10">
    <property type="entry name" value="MetI-like"/>
    <property type="match status" value="1"/>
</dbReference>
<dbReference type="Proteomes" id="UP000308054">
    <property type="component" value="Unassembled WGS sequence"/>
</dbReference>
<keyword evidence="5 9" id="KW-0812">Transmembrane</keyword>
<comment type="subcellular location">
    <subcellularLocation>
        <location evidence="1 9">Cell membrane</location>
        <topology evidence="1 9">Multi-pass membrane protein</topology>
    </subcellularLocation>
</comment>
<keyword evidence="6 10" id="KW-0732">Signal</keyword>
<dbReference type="InterPro" id="IPR035906">
    <property type="entry name" value="MetI-like_sf"/>
</dbReference>
<feature type="transmembrane region" description="Helical" evidence="9">
    <location>
        <begin position="483"/>
        <end position="507"/>
    </location>
</feature>